<reference evidence="1 2" key="1">
    <citation type="submission" date="2012-02" db="EMBL/GenBank/DDBJ databases">
        <title>Complete sequence of chromosome of Singulisphaera acidiphila DSM 18658.</title>
        <authorList>
            <consortium name="US DOE Joint Genome Institute (JGI-PGF)"/>
            <person name="Lucas S."/>
            <person name="Copeland A."/>
            <person name="Lapidus A."/>
            <person name="Glavina del Rio T."/>
            <person name="Dalin E."/>
            <person name="Tice H."/>
            <person name="Bruce D."/>
            <person name="Goodwin L."/>
            <person name="Pitluck S."/>
            <person name="Peters L."/>
            <person name="Ovchinnikova G."/>
            <person name="Chertkov O."/>
            <person name="Kyrpides N."/>
            <person name="Mavromatis K."/>
            <person name="Ivanova N."/>
            <person name="Brettin T."/>
            <person name="Detter J.C."/>
            <person name="Han C."/>
            <person name="Larimer F."/>
            <person name="Land M."/>
            <person name="Hauser L."/>
            <person name="Markowitz V."/>
            <person name="Cheng J.-F."/>
            <person name="Hugenholtz P."/>
            <person name="Woyke T."/>
            <person name="Wu D."/>
            <person name="Tindall B."/>
            <person name="Pomrenke H."/>
            <person name="Brambilla E."/>
            <person name="Klenk H.-P."/>
            <person name="Eisen J.A."/>
        </authorList>
    </citation>
    <scope>NUCLEOTIDE SEQUENCE [LARGE SCALE GENOMIC DNA]</scope>
    <source>
        <strain evidence="2">ATCC BAA-1392 / DSM 18658 / VKM B-2454 / MOB10</strain>
    </source>
</reference>
<keyword evidence="2" id="KW-1185">Reference proteome</keyword>
<dbReference type="AlphaFoldDB" id="L0DFH8"/>
<protein>
    <submittedName>
        <fullName evidence="1">Uncharacterized protein</fullName>
    </submittedName>
</protein>
<dbReference type="EMBL" id="CP003364">
    <property type="protein sequence ID" value="AGA27573.1"/>
    <property type="molecule type" value="Genomic_DNA"/>
</dbReference>
<evidence type="ECO:0000313" key="2">
    <source>
        <dbReference type="Proteomes" id="UP000010798"/>
    </source>
</evidence>
<organism evidence="1 2">
    <name type="scientific">Singulisphaera acidiphila (strain ATCC BAA-1392 / DSM 18658 / VKM B-2454 / MOB10)</name>
    <dbReference type="NCBI Taxonomy" id="886293"/>
    <lineage>
        <taxon>Bacteria</taxon>
        <taxon>Pseudomonadati</taxon>
        <taxon>Planctomycetota</taxon>
        <taxon>Planctomycetia</taxon>
        <taxon>Isosphaerales</taxon>
        <taxon>Isosphaeraceae</taxon>
        <taxon>Singulisphaera</taxon>
    </lineage>
</organism>
<sequence length="49" mass="5510">MTGIDRSFVLVFFFRGSSDSALLHHSARKVSPLRLDLTPLPKRRPKSAT</sequence>
<gene>
    <name evidence="1" type="ordered locus">Sinac_3303</name>
</gene>
<dbReference type="Proteomes" id="UP000010798">
    <property type="component" value="Chromosome"/>
</dbReference>
<dbReference type="STRING" id="886293.Sinac_3303"/>
<name>L0DFH8_SINAD</name>
<dbReference type="HOGENOM" id="CLU_3140709_0_0_0"/>
<evidence type="ECO:0000313" key="1">
    <source>
        <dbReference type="EMBL" id="AGA27573.1"/>
    </source>
</evidence>
<proteinExistence type="predicted"/>
<accession>L0DFH8</accession>
<dbReference type="KEGG" id="saci:Sinac_3303"/>